<protein>
    <submittedName>
        <fullName evidence="2">Uncharacterized protein</fullName>
    </submittedName>
</protein>
<evidence type="ECO:0000313" key="2">
    <source>
        <dbReference type="EMBL" id="GFU23759.1"/>
    </source>
</evidence>
<comment type="caution">
    <text evidence="2">The sequence shown here is derived from an EMBL/GenBank/DDBJ whole genome shotgun (WGS) entry which is preliminary data.</text>
</comment>
<reference evidence="2" key="1">
    <citation type="submission" date="2020-08" db="EMBL/GenBank/DDBJ databases">
        <title>Multicomponent nature underlies the extraordinary mechanical properties of spider dragline silk.</title>
        <authorList>
            <person name="Kono N."/>
            <person name="Nakamura H."/>
            <person name="Mori M."/>
            <person name="Yoshida Y."/>
            <person name="Ohtoshi R."/>
            <person name="Malay A.D."/>
            <person name="Moran D.A.P."/>
            <person name="Tomita M."/>
            <person name="Numata K."/>
            <person name="Arakawa K."/>
        </authorList>
    </citation>
    <scope>NUCLEOTIDE SEQUENCE</scope>
</reference>
<accession>A0A8X6QKE8</accession>
<keyword evidence="3" id="KW-1185">Reference proteome</keyword>
<gene>
    <name evidence="2" type="ORF">NPIL_184631</name>
</gene>
<dbReference type="EMBL" id="BMAW01032034">
    <property type="protein sequence ID" value="GFU23759.1"/>
    <property type="molecule type" value="Genomic_DNA"/>
</dbReference>
<dbReference type="AlphaFoldDB" id="A0A8X6QKE8"/>
<evidence type="ECO:0000256" key="1">
    <source>
        <dbReference type="SAM" id="MobiDB-lite"/>
    </source>
</evidence>
<sequence length="116" mass="13237">MDNGDKSKETKTDEATTAVARKETDNHFQEPSSKKTELAKTPECKTIEENPRIENEKKDYQNWQMCEVSQSLERLSSVIVVIGKEECSVTSANNDQASISVRRNYVENVWQHSVTQ</sequence>
<dbReference type="Proteomes" id="UP000887013">
    <property type="component" value="Unassembled WGS sequence"/>
</dbReference>
<proteinExistence type="predicted"/>
<evidence type="ECO:0000313" key="3">
    <source>
        <dbReference type="Proteomes" id="UP000887013"/>
    </source>
</evidence>
<organism evidence="2 3">
    <name type="scientific">Nephila pilipes</name>
    <name type="common">Giant wood spider</name>
    <name type="synonym">Nephila maculata</name>
    <dbReference type="NCBI Taxonomy" id="299642"/>
    <lineage>
        <taxon>Eukaryota</taxon>
        <taxon>Metazoa</taxon>
        <taxon>Ecdysozoa</taxon>
        <taxon>Arthropoda</taxon>
        <taxon>Chelicerata</taxon>
        <taxon>Arachnida</taxon>
        <taxon>Araneae</taxon>
        <taxon>Araneomorphae</taxon>
        <taxon>Entelegynae</taxon>
        <taxon>Araneoidea</taxon>
        <taxon>Nephilidae</taxon>
        <taxon>Nephila</taxon>
    </lineage>
</organism>
<name>A0A8X6QKE8_NEPPI</name>
<feature type="region of interest" description="Disordered" evidence="1">
    <location>
        <begin position="1"/>
        <end position="52"/>
    </location>
</feature>